<dbReference type="SUPFAM" id="SSF103473">
    <property type="entry name" value="MFS general substrate transporter"/>
    <property type="match status" value="1"/>
</dbReference>
<comment type="caution">
    <text evidence="3">The sequence shown here is derived from an EMBL/GenBank/DDBJ whole genome shotgun (WGS) entry which is preliminary data.</text>
</comment>
<feature type="non-terminal residue" evidence="3">
    <location>
        <position position="1"/>
    </location>
</feature>
<feature type="transmembrane region" description="Helical" evidence="1">
    <location>
        <begin position="83"/>
        <end position="105"/>
    </location>
</feature>
<dbReference type="InterPro" id="IPR020846">
    <property type="entry name" value="MFS_dom"/>
</dbReference>
<dbReference type="PROSITE" id="PS50850">
    <property type="entry name" value="MFS"/>
    <property type="match status" value="1"/>
</dbReference>
<keyword evidence="1" id="KW-1133">Transmembrane helix</keyword>
<dbReference type="GO" id="GO:0005635">
    <property type="term" value="C:nuclear envelope"/>
    <property type="evidence" value="ECO:0007669"/>
    <property type="project" value="TreeGrafter"/>
</dbReference>
<accession>X1VNH4</accession>
<dbReference type="GO" id="GO:0022857">
    <property type="term" value="F:transmembrane transporter activity"/>
    <property type="evidence" value="ECO:0007669"/>
    <property type="project" value="InterPro"/>
</dbReference>
<sequence length="157" mass="17712">KPMLRKFGEKRVLIFGFILLIVIFLFFPYLTELWMVYVFVIPFAFCMSVIPPLIQSNLTKAIDSDKQGEASGWTTNFQSISQIIAPLVSTGFLEIGGLVVFSIFFFNSYQLIGFTAVILGIALLIVGIIDLKSHPHLYTHDKPKNKEIVKEGPNKIQ</sequence>
<gene>
    <name evidence="3" type="ORF">S12H4_58190</name>
</gene>
<feature type="transmembrane region" description="Helical" evidence="1">
    <location>
        <begin position="36"/>
        <end position="54"/>
    </location>
</feature>
<protein>
    <recommendedName>
        <fullName evidence="2">Major facilitator superfamily (MFS) profile domain-containing protein</fullName>
    </recommendedName>
</protein>
<dbReference type="Pfam" id="PF07690">
    <property type="entry name" value="MFS_1"/>
    <property type="match status" value="1"/>
</dbReference>
<evidence type="ECO:0000256" key="1">
    <source>
        <dbReference type="SAM" id="Phobius"/>
    </source>
</evidence>
<feature type="domain" description="Major facilitator superfamily (MFS) profile" evidence="2">
    <location>
        <begin position="1"/>
        <end position="134"/>
    </location>
</feature>
<dbReference type="PANTHER" id="PTHR24002">
    <property type="entry name" value="SOLUTE CARRIER FAMILY 22 MEMBER 18"/>
    <property type="match status" value="1"/>
</dbReference>
<dbReference type="InterPro" id="IPR036259">
    <property type="entry name" value="MFS_trans_sf"/>
</dbReference>
<dbReference type="InterPro" id="IPR011701">
    <property type="entry name" value="MFS"/>
</dbReference>
<organism evidence="3">
    <name type="scientific">marine sediment metagenome</name>
    <dbReference type="NCBI Taxonomy" id="412755"/>
    <lineage>
        <taxon>unclassified sequences</taxon>
        <taxon>metagenomes</taxon>
        <taxon>ecological metagenomes</taxon>
    </lineage>
</organism>
<feature type="transmembrane region" description="Helical" evidence="1">
    <location>
        <begin position="111"/>
        <end position="129"/>
    </location>
</feature>
<dbReference type="AlphaFoldDB" id="X1VNH4"/>
<keyword evidence="1" id="KW-0472">Membrane</keyword>
<proteinExistence type="predicted"/>
<evidence type="ECO:0000313" key="3">
    <source>
        <dbReference type="EMBL" id="GAJ17831.1"/>
    </source>
</evidence>
<name>X1VNH4_9ZZZZ</name>
<dbReference type="EMBL" id="BARW01037752">
    <property type="protein sequence ID" value="GAJ17831.1"/>
    <property type="molecule type" value="Genomic_DNA"/>
</dbReference>
<dbReference type="Gene3D" id="1.20.1250.20">
    <property type="entry name" value="MFS general substrate transporter like domains"/>
    <property type="match status" value="1"/>
</dbReference>
<reference evidence="3" key="1">
    <citation type="journal article" date="2014" name="Front. Microbiol.">
        <title>High frequency of phylogenetically diverse reductive dehalogenase-homologous genes in deep subseafloor sedimentary metagenomes.</title>
        <authorList>
            <person name="Kawai M."/>
            <person name="Futagami T."/>
            <person name="Toyoda A."/>
            <person name="Takaki Y."/>
            <person name="Nishi S."/>
            <person name="Hori S."/>
            <person name="Arai W."/>
            <person name="Tsubouchi T."/>
            <person name="Morono Y."/>
            <person name="Uchiyama I."/>
            <person name="Ito T."/>
            <person name="Fujiyama A."/>
            <person name="Inagaki F."/>
            <person name="Takami H."/>
        </authorList>
    </citation>
    <scope>NUCLEOTIDE SEQUENCE</scope>
    <source>
        <strain evidence="3">Expedition CK06-06</strain>
    </source>
</reference>
<keyword evidence="1" id="KW-0812">Transmembrane</keyword>
<feature type="transmembrane region" description="Helical" evidence="1">
    <location>
        <begin position="12"/>
        <end position="30"/>
    </location>
</feature>
<evidence type="ECO:0000259" key="2">
    <source>
        <dbReference type="PROSITE" id="PS50850"/>
    </source>
</evidence>
<dbReference type="PANTHER" id="PTHR24002:SF3">
    <property type="entry name" value="SOLUTE CARRIER FAMILY 22 MEMBER 18"/>
    <property type="match status" value="1"/>
</dbReference>